<dbReference type="Proteomes" id="UP000546986">
    <property type="component" value="Unassembled WGS sequence"/>
</dbReference>
<feature type="non-terminal residue" evidence="2">
    <location>
        <position position="1"/>
    </location>
</feature>
<dbReference type="InterPro" id="IPR013783">
    <property type="entry name" value="Ig-like_fold"/>
</dbReference>
<dbReference type="SUPFAM" id="SSF48726">
    <property type="entry name" value="Immunoglobulin"/>
    <property type="match status" value="1"/>
</dbReference>
<accession>A0A7L1QD75</accession>
<reference evidence="2 3" key="1">
    <citation type="submission" date="2019-09" db="EMBL/GenBank/DDBJ databases">
        <title>Bird 10,000 Genomes (B10K) Project - Family phase.</title>
        <authorList>
            <person name="Zhang G."/>
        </authorList>
    </citation>
    <scope>NUCLEOTIDE SEQUENCE [LARGE SCALE GENOMIC DNA]</scope>
    <source>
        <strain evidence="2">B10K-DU-002-30</strain>
        <tissue evidence="2">Muscle</tissue>
    </source>
</reference>
<dbReference type="Gene3D" id="2.60.40.10">
    <property type="entry name" value="Immunoglobulins"/>
    <property type="match status" value="1"/>
</dbReference>
<dbReference type="InterPro" id="IPR013106">
    <property type="entry name" value="Ig_V-set"/>
</dbReference>
<organism evidence="2 3">
    <name type="scientific">Cisticola juncidis</name>
    <dbReference type="NCBI Taxonomy" id="52622"/>
    <lineage>
        <taxon>Eukaryota</taxon>
        <taxon>Metazoa</taxon>
        <taxon>Chordata</taxon>
        <taxon>Craniata</taxon>
        <taxon>Vertebrata</taxon>
        <taxon>Euteleostomi</taxon>
        <taxon>Archelosauria</taxon>
        <taxon>Archosauria</taxon>
        <taxon>Dinosauria</taxon>
        <taxon>Saurischia</taxon>
        <taxon>Theropoda</taxon>
        <taxon>Coelurosauria</taxon>
        <taxon>Aves</taxon>
        <taxon>Neognathae</taxon>
        <taxon>Neoaves</taxon>
        <taxon>Telluraves</taxon>
        <taxon>Australaves</taxon>
        <taxon>Passeriformes</taxon>
        <taxon>Sylvioidea</taxon>
        <taxon>Cisticolidae</taxon>
        <taxon>Cisticola</taxon>
    </lineage>
</organism>
<feature type="domain" description="Immunoglobulin V-set" evidence="1">
    <location>
        <begin position="9"/>
        <end position="70"/>
    </location>
</feature>
<comment type="caution">
    <text evidence="2">The sequence shown here is derived from an EMBL/GenBank/DDBJ whole genome shotgun (WGS) entry which is preliminary data.</text>
</comment>
<dbReference type="Pfam" id="PF07686">
    <property type="entry name" value="V-set"/>
    <property type="match status" value="1"/>
</dbReference>
<evidence type="ECO:0000313" key="2">
    <source>
        <dbReference type="EMBL" id="NXO22585.1"/>
    </source>
</evidence>
<dbReference type="InterPro" id="IPR036179">
    <property type="entry name" value="Ig-like_dom_sf"/>
</dbReference>
<sequence>VARAQVQQEPFLETTEGSGININCSHPNIKISDYIYWYRQLPGREPKFLAIIVKGSKDLPEREARLRVSEDR</sequence>
<protein>
    <submittedName>
        <fullName evidence="2">TVA4 protein</fullName>
    </submittedName>
</protein>
<dbReference type="EMBL" id="VXBR01002695">
    <property type="protein sequence ID" value="NXO22585.1"/>
    <property type="molecule type" value="Genomic_DNA"/>
</dbReference>
<dbReference type="AlphaFoldDB" id="A0A7L1QD75"/>
<feature type="non-terminal residue" evidence="2">
    <location>
        <position position="72"/>
    </location>
</feature>
<evidence type="ECO:0000259" key="1">
    <source>
        <dbReference type="Pfam" id="PF07686"/>
    </source>
</evidence>
<gene>
    <name evidence="2" type="primary">Trav4_0</name>
    <name evidence="2" type="ORF">CISJUN_R14407</name>
</gene>
<name>A0A7L1QD75_9PASS</name>
<evidence type="ECO:0000313" key="3">
    <source>
        <dbReference type="Proteomes" id="UP000546986"/>
    </source>
</evidence>
<proteinExistence type="predicted"/>
<keyword evidence="3" id="KW-1185">Reference proteome</keyword>